<feature type="chain" id="PRO_5021725985" evidence="1">
    <location>
        <begin position="20"/>
        <end position="60"/>
    </location>
</feature>
<organism evidence="2 3">
    <name type="scientific">Shewanella hanedai</name>
    <name type="common">Alteromonas hanedai</name>
    <dbReference type="NCBI Taxonomy" id="25"/>
    <lineage>
        <taxon>Bacteria</taxon>
        <taxon>Pseudomonadati</taxon>
        <taxon>Pseudomonadota</taxon>
        <taxon>Gammaproteobacteria</taxon>
        <taxon>Alteromonadales</taxon>
        <taxon>Shewanellaceae</taxon>
        <taxon>Shewanella</taxon>
    </lineage>
</organism>
<accession>A0A553JMY3</accession>
<dbReference type="EMBL" id="VKGK01000015">
    <property type="protein sequence ID" value="TRY13825.1"/>
    <property type="molecule type" value="Genomic_DNA"/>
</dbReference>
<name>A0A553JMY3_SHEHA</name>
<feature type="signal peptide" evidence="1">
    <location>
        <begin position="1"/>
        <end position="19"/>
    </location>
</feature>
<proteinExistence type="predicted"/>
<evidence type="ECO:0000313" key="2">
    <source>
        <dbReference type="EMBL" id="TRY13825.1"/>
    </source>
</evidence>
<sequence length="60" mass="6791">MKKIVAHMAALLFCAQASAIEDPPYPMTLLITLLKYKLKSIIGVRALKFLKRSGRFVKQE</sequence>
<protein>
    <submittedName>
        <fullName evidence="2">Uncharacterized protein</fullName>
    </submittedName>
</protein>
<evidence type="ECO:0000256" key="1">
    <source>
        <dbReference type="SAM" id="SignalP"/>
    </source>
</evidence>
<dbReference type="AlphaFoldDB" id="A0A553JMY3"/>
<reference evidence="3" key="1">
    <citation type="submission" date="2019-07" db="EMBL/GenBank/DDBJ databases">
        <title>Shewanella sp. YLB-08 draft genomic sequence.</title>
        <authorList>
            <person name="Yu L."/>
        </authorList>
    </citation>
    <scope>NUCLEOTIDE SEQUENCE [LARGE SCALE GENOMIC DNA]</scope>
    <source>
        <strain evidence="3">JCM 20706</strain>
    </source>
</reference>
<keyword evidence="1" id="KW-0732">Signal</keyword>
<comment type="caution">
    <text evidence="2">The sequence shown here is derived from an EMBL/GenBank/DDBJ whole genome shotgun (WGS) entry which is preliminary data.</text>
</comment>
<dbReference type="Proteomes" id="UP000318126">
    <property type="component" value="Unassembled WGS sequence"/>
</dbReference>
<gene>
    <name evidence="2" type="ORF">FN961_12975</name>
</gene>
<keyword evidence="3" id="KW-1185">Reference proteome</keyword>
<evidence type="ECO:0000313" key="3">
    <source>
        <dbReference type="Proteomes" id="UP000318126"/>
    </source>
</evidence>
<dbReference type="RefSeq" id="WP_144040606.1">
    <property type="nucleotide sequence ID" value="NZ_BMPL01000015.1"/>
</dbReference>